<evidence type="ECO:0000313" key="12">
    <source>
        <dbReference type="EMBL" id="CAK9270445.1"/>
    </source>
</evidence>
<dbReference type="PANTHER" id="PTHR31269">
    <property type="entry name" value="S-TYPE ANION CHANNEL SLAH3"/>
    <property type="match status" value="1"/>
</dbReference>
<dbReference type="InterPro" id="IPR030183">
    <property type="entry name" value="SLAC/SLAH"/>
</dbReference>
<reference evidence="12" key="1">
    <citation type="submission" date="2024-02" db="EMBL/GenBank/DDBJ databases">
        <authorList>
            <consortium name="ELIXIR-Norway"/>
            <consortium name="Elixir Norway"/>
        </authorList>
    </citation>
    <scope>NUCLEOTIDE SEQUENCE</scope>
</reference>
<evidence type="ECO:0000256" key="11">
    <source>
        <dbReference type="SAM" id="Phobius"/>
    </source>
</evidence>
<dbReference type="InterPro" id="IPR038665">
    <property type="entry name" value="Voltage-dep_anion_channel_sf"/>
</dbReference>
<comment type="similarity">
    <text evidence="3">Belongs to the SLAC1 S-type anion channel family.</text>
</comment>
<accession>A0ABP0WYD7</accession>
<evidence type="ECO:0000256" key="7">
    <source>
        <dbReference type="ARBA" id="ARBA00022989"/>
    </source>
</evidence>
<feature type="transmembrane region" description="Helical" evidence="11">
    <location>
        <begin position="790"/>
        <end position="816"/>
    </location>
</feature>
<gene>
    <name evidence="12" type="ORF">CSSPJE1EN1_LOCUS15923</name>
</gene>
<evidence type="ECO:0000256" key="6">
    <source>
        <dbReference type="ARBA" id="ARBA00022692"/>
    </source>
</evidence>
<dbReference type="Gene3D" id="1.50.10.150">
    <property type="entry name" value="Voltage-dependent anion channel"/>
    <property type="match status" value="1"/>
</dbReference>
<dbReference type="PANTHER" id="PTHR31269:SF2">
    <property type="entry name" value="S-TYPE ANION CHANNEL SLAH3"/>
    <property type="match status" value="1"/>
</dbReference>
<feature type="transmembrane region" description="Helical" evidence="11">
    <location>
        <begin position="730"/>
        <end position="747"/>
    </location>
</feature>
<feature type="transmembrane region" description="Helical" evidence="11">
    <location>
        <begin position="759"/>
        <end position="778"/>
    </location>
</feature>
<protein>
    <submittedName>
        <fullName evidence="12">Uncharacterized protein</fullName>
    </submittedName>
</protein>
<evidence type="ECO:0000256" key="10">
    <source>
        <dbReference type="SAM" id="MobiDB-lite"/>
    </source>
</evidence>
<feature type="region of interest" description="Disordered" evidence="10">
    <location>
        <begin position="30"/>
        <end position="90"/>
    </location>
</feature>
<organism evidence="12 13">
    <name type="scientific">Sphagnum jensenii</name>
    <dbReference type="NCBI Taxonomy" id="128206"/>
    <lineage>
        <taxon>Eukaryota</taxon>
        <taxon>Viridiplantae</taxon>
        <taxon>Streptophyta</taxon>
        <taxon>Embryophyta</taxon>
        <taxon>Bryophyta</taxon>
        <taxon>Sphagnophytina</taxon>
        <taxon>Sphagnopsida</taxon>
        <taxon>Sphagnales</taxon>
        <taxon>Sphagnaceae</taxon>
        <taxon>Sphagnum</taxon>
    </lineage>
</organism>
<keyword evidence="9 11" id="KW-0472">Membrane</keyword>
<evidence type="ECO:0000256" key="4">
    <source>
        <dbReference type="ARBA" id="ARBA00022448"/>
    </source>
</evidence>
<dbReference type="InterPro" id="IPR004695">
    <property type="entry name" value="SLAC1/Mae1/Ssu1/TehA"/>
</dbReference>
<evidence type="ECO:0000256" key="2">
    <source>
        <dbReference type="ARBA" id="ARBA00004236"/>
    </source>
</evidence>
<feature type="compositionally biased region" description="Low complexity" evidence="10">
    <location>
        <begin position="115"/>
        <end position="137"/>
    </location>
</feature>
<feature type="transmembrane region" description="Helical" evidence="11">
    <location>
        <begin position="704"/>
        <end position="723"/>
    </location>
</feature>
<evidence type="ECO:0000256" key="8">
    <source>
        <dbReference type="ARBA" id="ARBA00023065"/>
    </source>
</evidence>
<keyword evidence="7 11" id="KW-1133">Transmembrane helix</keyword>
<evidence type="ECO:0000313" key="13">
    <source>
        <dbReference type="Proteomes" id="UP001497444"/>
    </source>
</evidence>
<comment type="subcellular location">
    <subcellularLocation>
        <location evidence="2">Cell membrane</location>
    </subcellularLocation>
    <subcellularLocation>
        <location evidence="1">Endomembrane system</location>
        <topology evidence="1">Multi-pass membrane protein</topology>
    </subcellularLocation>
</comment>
<keyword evidence="13" id="KW-1185">Reference proteome</keyword>
<dbReference type="Proteomes" id="UP001497444">
    <property type="component" value="Chromosome 3"/>
</dbReference>
<proteinExistence type="inferred from homology"/>
<dbReference type="Pfam" id="PF03595">
    <property type="entry name" value="SLAC1"/>
    <property type="match status" value="1"/>
</dbReference>
<evidence type="ECO:0000256" key="3">
    <source>
        <dbReference type="ARBA" id="ARBA00007808"/>
    </source>
</evidence>
<feature type="compositionally biased region" description="Low complexity" evidence="10">
    <location>
        <begin position="56"/>
        <end position="67"/>
    </location>
</feature>
<sequence length="906" mass="99821">MDHDHDHGSLDFNMYRELSMTNLCSLAEEESSSFSAAEDVPSTAKWDQDQSQEAASRSSPLSPSSSPGRLTRKRPAAAATSSSSIHSPSSSISFPALYIDIIPDDCNSPRREYSTDCPAASSSSTAAASSGSCSTTTSYVTDQADAAARWHTMPSIASCATRIEPRGTPVIGETIWSSQGSYNRPNDLVVVVDDETYMSDDSMSDDSMSSQVDDPWNAEDKAFDEENVRLSCEQLESSLHARHDVLAFDGRTGRTTVDHAGKEQSFFNCDATADAAAKLQLQEAAASQEKGLEFDTATSRASSQHAASRICSVVRTRRSWSQPASPVAATKAYKLSISPDRTKQFSGPLPRLHHHLHSLVVSGGGGASPKIQDPAVDEFTATASSPVPTPRRSGNYGLFRTRSTSIVNPGRIHLEPDELNLRSPSPLHGRHGEIEEEEEFGWSDFAAQEAAPAVSPGRYFDALEGPELEKPKDSEDLLLPSDELWPFLLRFPIGVFRISLGLGCQSILWRDLHELQCMQRFVYVPYVISEVIWWLALATLLLLTIIYIAKCVVYYEAVRREFYHPVRVNYFFTPWITALFLAQSVPQYLSFNTTTSTKSTTPLQLSGPSPALWCVVMTPILALDLKLYGQWLSGGERRLSKVANPSTHMSVVGNFAGAKVAALVGWREAAILFWAVGLAHYLVLFVTLYQRLPTNVVLPKEMHPVYFLFVAVPASASVAWRYITGRFGNLCKILFFISLFLYSSLGVRFNFFRGCRFSVLWWAYTFPMSVAAIAAIHYSKEVTTSLTQALALLLWFTASLTVLLLFIFTLLHAFVWKSLFPNDTAIAITATKHNRNKVRMSKQSSSNSHGAIAATVDDKELLNPSVLVNMDTEFRIKEGKGCSPHIKKMSSLAPSLNPSAVFEVGR</sequence>
<keyword evidence="4" id="KW-0813">Transport</keyword>
<dbReference type="CDD" id="cd09323">
    <property type="entry name" value="TDT_SLAC1_like"/>
    <property type="match status" value="1"/>
</dbReference>
<feature type="transmembrane region" description="Helical" evidence="11">
    <location>
        <begin position="669"/>
        <end position="692"/>
    </location>
</feature>
<keyword evidence="5" id="KW-1003">Cell membrane</keyword>
<evidence type="ECO:0000256" key="1">
    <source>
        <dbReference type="ARBA" id="ARBA00004127"/>
    </source>
</evidence>
<feature type="transmembrane region" description="Helical" evidence="11">
    <location>
        <begin position="531"/>
        <end position="549"/>
    </location>
</feature>
<dbReference type="EMBL" id="OZ020098">
    <property type="protein sequence ID" value="CAK9270445.1"/>
    <property type="molecule type" value="Genomic_DNA"/>
</dbReference>
<feature type="transmembrane region" description="Helical" evidence="11">
    <location>
        <begin position="570"/>
        <end position="590"/>
    </location>
</feature>
<name>A0ABP0WYD7_9BRYO</name>
<keyword evidence="6 11" id="KW-0812">Transmembrane</keyword>
<evidence type="ECO:0000256" key="5">
    <source>
        <dbReference type="ARBA" id="ARBA00022475"/>
    </source>
</evidence>
<feature type="compositionally biased region" description="Low complexity" evidence="10">
    <location>
        <begin position="76"/>
        <end position="90"/>
    </location>
</feature>
<feature type="region of interest" description="Disordered" evidence="10">
    <location>
        <begin position="110"/>
        <end position="137"/>
    </location>
</feature>
<keyword evidence="8" id="KW-0406">Ion transport</keyword>
<evidence type="ECO:0000256" key="9">
    <source>
        <dbReference type="ARBA" id="ARBA00023136"/>
    </source>
</evidence>